<name>A0A7I4D0K6_PHYPA</name>
<dbReference type="RefSeq" id="XP_024368687.1">
    <property type="nucleotide sequence ID" value="XM_024512919.2"/>
</dbReference>
<dbReference type="GeneID" id="112278963"/>
<dbReference type="Gene3D" id="3.30.730.10">
    <property type="entry name" value="AP2/ERF domain"/>
    <property type="match status" value="1"/>
</dbReference>
<reference evidence="10" key="3">
    <citation type="submission" date="2020-12" db="UniProtKB">
        <authorList>
            <consortium name="EnsemblPlants"/>
        </authorList>
    </citation>
    <scope>IDENTIFICATION</scope>
</reference>
<evidence type="ECO:0000256" key="2">
    <source>
        <dbReference type="ARBA" id="ARBA00023015"/>
    </source>
</evidence>
<evidence type="ECO:0000256" key="1">
    <source>
        <dbReference type="ARBA" id="ARBA00004123"/>
    </source>
</evidence>
<evidence type="ECO:0000256" key="7">
    <source>
        <dbReference type="ARBA" id="ARBA00024343"/>
    </source>
</evidence>
<protein>
    <recommendedName>
        <fullName evidence="9">AP2/ERF domain-containing protein</fullName>
    </recommendedName>
</protein>
<comment type="subcellular location">
    <subcellularLocation>
        <location evidence="1">Nucleus</location>
    </subcellularLocation>
</comment>
<evidence type="ECO:0000313" key="11">
    <source>
        <dbReference type="Proteomes" id="UP000006727"/>
    </source>
</evidence>
<dbReference type="Gramene" id="Pp3c2_11580V3.9">
    <property type="protein sequence ID" value="Pp3c2_11580V3.9"/>
    <property type="gene ID" value="Pp3c2_11580"/>
</dbReference>
<dbReference type="PROSITE" id="PS51032">
    <property type="entry name" value="AP2_ERF"/>
    <property type="match status" value="1"/>
</dbReference>
<dbReference type="AlphaFoldDB" id="A0A7I4D0K6"/>
<evidence type="ECO:0000259" key="9">
    <source>
        <dbReference type="PROSITE" id="PS51032"/>
    </source>
</evidence>
<dbReference type="SMART" id="SM00380">
    <property type="entry name" value="AP2"/>
    <property type="match status" value="1"/>
</dbReference>
<feature type="region of interest" description="Disordered" evidence="8">
    <location>
        <begin position="103"/>
        <end position="132"/>
    </location>
</feature>
<dbReference type="GO" id="GO:0003700">
    <property type="term" value="F:DNA-binding transcription factor activity"/>
    <property type="evidence" value="ECO:0007669"/>
    <property type="project" value="InterPro"/>
</dbReference>
<evidence type="ECO:0000313" key="10">
    <source>
        <dbReference type="EnsemblPlants" id="Pp3c2_11580V3.9"/>
    </source>
</evidence>
<dbReference type="InterPro" id="IPR001471">
    <property type="entry name" value="AP2/ERF_dom"/>
</dbReference>
<dbReference type="InterPro" id="IPR045277">
    <property type="entry name" value="DRE1A-I"/>
</dbReference>
<feature type="compositionally biased region" description="Polar residues" evidence="8">
    <location>
        <begin position="211"/>
        <end position="222"/>
    </location>
</feature>
<keyword evidence="11" id="KW-1185">Reference proteome</keyword>
<feature type="compositionally biased region" description="Polar residues" evidence="8">
    <location>
        <begin position="117"/>
        <end position="132"/>
    </location>
</feature>
<dbReference type="InParanoid" id="A0A7I4D0K6"/>
<evidence type="ECO:0000256" key="4">
    <source>
        <dbReference type="ARBA" id="ARBA00023159"/>
    </source>
</evidence>
<dbReference type="EnsemblPlants" id="Pp3c2_11580V3.9">
    <property type="protein sequence ID" value="Pp3c2_11580V3.9"/>
    <property type="gene ID" value="Pp3c2_11580"/>
</dbReference>
<dbReference type="CDD" id="cd00018">
    <property type="entry name" value="AP2"/>
    <property type="match status" value="1"/>
</dbReference>
<gene>
    <name evidence="10" type="primary">LOC112278963</name>
</gene>
<sequence length="470" mass="53573">MSTAFGESRRIEVFLSIHWVVKGISGRFSAFQETDLLHTSYSFLSTSELDGLEPSEMIEKKPSRWGLLSRQASVLGRFKNKLRLKKLEWKRFYEQFWGPAPPNPASQDDFNEWPDSCYSTEGSHTSKNNSLHLDSSSSEDYWALFRQEQIENPPPFQLGDRSFVPEICPVVPSTFQQDSGMYAQSEQFHLTQGRGDFVTTALPGSPVVGTTEASLNGQQQLPTPRLDHTNSFDSNPLSVDDYAETENDAISEWLQLDLPKSEQQGSSHLNTDIMRSMNTRYSGEASTMPLTPEARLQWFKQFFELGAEEALTRPHQASTELGWRVMVRIVCACRKLSRLIRRRRVDEIPPGRAIVRKRNRGFGENRSQLYRGVRRRNGKWVSEIRVGQTNEKVWLGSFDTEKEAALAFDAGKYHCSSQRRCSYNFPESPLLLGPPVNIHELSPADRKRTIQKLAEDHVKACTSDQIRSTN</sequence>
<evidence type="ECO:0000256" key="3">
    <source>
        <dbReference type="ARBA" id="ARBA00023125"/>
    </source>
</evidence>
<accession>A0A7I4D0K6</accession>
<dbReference type="EMBL" id="ABEU02000002">
    <property type="status" value="NOT_ANNOTATED_CDS"/>
    <property type="molecule type" value="Genomic_DNA"/>
</dbReference>
<reference evidence="10 11" key="2">
    <citation type="journal article" date="2018" name="Plant J.">
        <title>The Physcomitrella patens chromosome-scale assembly reveals moss genome structure and evolution.</title>
        <authorList>
            <person name="Lang D."/>
            <person name="Ullrich K.K."/>
            <person name="Murat F."/>
            <person name="Fuchs J."/>
            <person name="Jenkins J."/>
            <person name="Haas F.B."/>
            <person name="Piednoel M."/>
            <person name="Gundlach H."/>
            <person name="Van Bel M."/>
            <person name="Meyberg R."/>
            <person name="Vives C."/>
            <person name="Morata J."/>
            <person name="Symeonidi A."/>
            <person name="Hiss M."/>
            <person name="Muchero W."/>
            <person name="Kamisugi Y."/>
            <person name="Saleh O."/>
            <person name="Blanc G."/>
            <person name="Decker E.L."/>
            <person name="van Gessel N."/>
            <person name="Grimwood J."/>
            <person name="Hayes R.D."/>
            <person name="Graham S.W."/>
            <person name="Gunter L.E."/>
            <person name="McDaniel S.F."/>
            <person name="Hoernstein S.N.W."/>
            <person name="Larsson A."/>
            <person name="Li F.W."/>
            <person name="Perroud P.F."/>
            <person name="Phillips J."/>
            <person name="Ranjan P."/>
            <person name="Rokshar D.S."/>
            <person name="Rothfels C.J."/>
            <person name="Schneider L."/>
            <person name="Shu S."/>
            <person name="Stevenson D.W."/>
            <person name="Thummler F."/>
            <person name="Tillich M."/>
            <person name="Villarreal Aguilar J.C."/>
            <person name="Widiez T."/>
            <person name="Wong G.K."/>
            <person name="Wymore A."/>
            <person name="Zhang Y."/>
            <person name="Zimmer A.D."/>
            <person name="Quatrano R.S."/>
            <person name="Mayer K.F.X."/>
            <person name="Goodstein D."/>
            <person name="Casacuberta J.M."/>
            <person name="Vandepoele K."/>
            <person name="Reski R."/>
            <person name="Cuming A.C."/>
            <person name="Tuskan G.A."/>
            <person name="Maumus F."/>
            <person name="Salse J."/>
            <person name="Schmutz J."/>
            <person name="Rensing S.A."/>
        </authorList>
    </citation>
    <scope>NUCLEOTIDE SEQUENCE [LARGE SCALE GENOMIC DNA]</scope>
    <source>
        <strain evidence="10 11">cv. Gransden 2004</strain>
    </source>
</reference>
<dbReference type="GO" id="GO:0003677">
    <property type="term" value="F:DNA binding"/>
    <property type="evidence" value="ECO:0007669"/>
    <property type="project" value="UniProtKB-KW"/>
</dbReference>
<dbReference type="PANTHER" id="PTHR31839">
    <property type="entry name" value="DEHYDRATION-RESPONSIVE ELEMENT-BINDING PROTEIN 1D"/>
    <property type="match status" value="1"/>
</dbReference>
<reference evidence="10 11" key="1">
    <citation type="journal article" date="2008" name="Science">
        <title>The Physcomitrella genome reveals evolutionary insights into the conquest of land by plants.</title>
        <authorList>
            <person name="Rensing S."/>
            <person name="Lang D."/>
            <person name="Zimmer A."/>
            <person name="Terry A."/>
            <person name="Salamov A."/>
            <person name="Shapiro H."/>
            <person name="Nishiyama T."/>
            <person name="Perroud P.-F."/>
            <person name="Lindquist E."/>
            <person name="Kamisugi Y."/>
            <person name="Tanahashi T."/>
            <person name="Sakakibara K."/>
            <person name="Fujita T."/>
            <person name="Oishi K."/>
            <person name="Shin-I T."/>
            <person name="Kuroki Y."/>
            <person name="Toyoda A."/>
            <person name="Suzuki Y."/>
            <person name="Hashimoto A."/>
            <person name="Yamaguchi K."/>
            <person name="Sugano A."/>
            <person name="Kohara Y."/>
            <person name="Fujiyama A."/>
            <person name="Anterola A."/>
            <person name="Aoki S."/>
            <person name="Ashton N."/>
            <person name="Barbazuk W.B."/>
            <person name="Barker E."/>
            <person name="Bennetzen J."/>
            <person name="Bezanilla M."/>
            <person name="Blankenship R."/>
            <person name="Cho S.H."/>
            <person name="Dutcher S."/>
            <person name="Estelle M."/>
            <person name="Fawcett J.A."/>
            <person name="Gundlach H."/>
            <person name="Hanada K."/>
            <person name="Heyl A."/>
            <person name="Hicks K.A."/>
            <person name="Hugh J."/>
            <person name="Lohr M."/>
            <person name="Mayer K."/>
            <person name="Melkozernov A."/>
            <person name="Murata T."/>
            <person name="Nelson D."/>
            <person name="Pils B."/>
            <person name="Prigge M."/>
            <person name="Reiss B."/>
            <person name="Renner T."/>
            <person name="Rombauts S."/>
            <person name="Rushton P."/>
            <person name="Sanderfoot A."/>
            <person name="Schween G."/>
            <person name="Shiu S.-H."/>
            <person name="Stueber K."/>
            <person name="Theodoulou F.L."/>
            <person name="Tu H."/>
            <person name="Van de Peer Y."/>
            <person name="Verrier P.J."/>
            <person name="Waters E."/>
            <person name="Wood A."/>
            <person name="Yang L."/>
            <person name="Cove D."/>
            <person name="Cuming A."/>
            <person name="Hasebe M."/>
            <person name="Lucas S."/>
            <person name="Mishler D.B."/>
            <person name="Reski R."/>
            <person name="Grigoriev I."/>
            <person name="Quatrano R.S."/>
            <person name="Boore J.L."/>
        </authorList>
    </citation>
    <scope>NUCLEOTIDE SEQUENCE [LARGE SCALE GENOMIC DNA]</scope>
    <source>
        <strain evidence="10 11">cv. Gransden 2004</strain>
    </source>
</reference>
<feature type="region of interest" description="Disordered" evidence="8">
    <location>
        <begin position="211"/>
        <end position="234"/>
    </location>
</feature>
<keyword evidence="6" id="KW-0539">Nucleus</keyword>
<keyword evidence="3" id="KW-0238">DNA-binding</keyword>
<organism evidence="10 11">
    <name type="scientific">Physcomitrium patens</name>
    <name type="common">Spreading-leaved earth moss</name>
    <name type="synonym">Physcomitrella patens</name>
    <dbReference type="NCBI Taxonomy" id="3218"/>
    <lineage>
        <taxon>Eukaryota</taxon>
        <taxon>Viridiplantae</taxon>
        <taxon>Streptophyta</taxon>
        <taxon>Embryophyta</taxon>
        <taxon>Bryophyta</taxon>
        <taxon>Bryophytina</taxon>
        <taxon>Bryopsida</taxon>
        <taxon>Funariidae</taxon>
        <taxon>Funariales</taxon>
        <taxon>Funariaceae</taxon>
        <taxon>Physcomitrium</taxon>
    </lineage>
</organism>
<evidence type="ECO:0000256" key="8">
    <source>
        <dbReference type="SAM" id="MobiDB-lite"/>
    </source>
</evidence>
<dbReference type="InterPro" id="IPR036955">
    <property type="entry name" value="AP2/ERF_dom_sf"/>
</dbReference>
<dbReference type="Proteomes" id="UP000006727">
    <property type="component" value="Chromosome 2"/>
</dbReference>
<feature type="domain" description="AP2/ERF" evidence="9">
    <location>
        <begin position="369"/>
        <end position="426"/>
    </location>
</feature>
<dbReference type="InterPro" id="IPR016177">
    <property type="entry name" value="DNA-bd_dom_sf"/>
</dbReference>
<evidence type="ECO:0000256" key="6">
    <source>
        <dbReference type="ARBA" id="ARBA00023242"/>
    </source>
</evidence>
<evidence type="ECO:0000256" key="5">
    <source>
        <dbReference type="ARBA" id="ARBA00023163"/>
    </source>
</evidence>
<dbReference type="GO" id="GO:0005634">
    <property type="term" value="C:nucleus"/>
    <property type="evidence" value="ECO:0007669"/>
    <property type="project" value="UniProtKB-SubCell"/>
</dbReference>
<keyword evidence="5" id="KW-0804">Transcription</keyword>
<dbReference type="PANTHER" id="PTHR31839:SF2">
    <property type="entry name" value="DEHYDRATION-RESPONSIVE ELEMENT-BINDING PROTEIN 1D"/>
    <property type="match status" value="1"/>
</dbReference>
<keyword evidence="2" id="KW-0805">Transcription regulation</keyword>
<keyword evidence="4" id="KW-0010">Activator</keyword>
<proteinExistence type="inferred from homology"/>
<dbReference type="SUPFAM" id="SSF54171">
    <property type="entry name" value="DNA-binding domain"/>
    <property type="match status" value="1"/>
</dbReference>
<comment type="similarity">
    <text evidence="7">Belongs to the AP2/ERF transcription factor family. ERF subfamily.</text>
</comment>